<dbReference type="Pfam" id="PF02676">
    <property type="entry name" value="TYW3"/>
    <property type="match status" value="1"/>
</dbReference>
<evidence type="ECO:0000256" key="4">
    <source>
        <dbReference type="ARBA" id="ARBA00022679"/>
    </source>
</evidence>
<name>A0A8H8UB12_9HELO</name>
<feature type="domain" description="tRNA wybutosine-synthesizing protein" evidence="10">
    <location>
        <begin position="16"/>
        <end position="275"/>
    </location>
</feature>
<evidence type="ECO:0000256" key="7">
    <source>
        <dbReference type="ARBA" id="ARBA00030554"/>
    </source>
</evidence>
<evidence type="ECO:0000313" key="11">
    <source>
        <dbReference type="EMBL" id="TVY38116.1"/>
    </source>
</evidence>
<feature type="region of interest" description="Disordered" evidence="9">
    <location>
        <begin position="278"/>
        <end position="298"/>
    </location>
</feature>
<keyword evidence="3" id="KW-0489">Methyltransferase</keyword>
<dbReference type="SUPFAM" id="SSF111278">
    <property type="entry name" value="SSo0622-like"/>
    <property type="match status" value="1"/>
</dbReference>
<evidence type="ECO:0000256" key="9">
    <source>
        <dbReference type="SAM" id="MobiDB-lite"/>
    </source>
</evidence>
<evidence type="ECO:0000256" key="8">
    <source>
        <dbReference type="ARBA" id="ARBA00049202"/>
    </source>
</evidence>
<evidence type="ECO:0000256" key="1">
    <source>
        <dbReference type="ARBA" id="ARBA00008569"/>
    </source>
</evidence>
<dbReference type="InterPro" id="IPR036602">
    <property type="entry name" value="tRNA_yW-synthesising-like_sf"/>
</dbReference>
<keyword evidence="5" id="KW-0949">S-adenosyl-L-methionine</keyword>
<organism evidence="11 12">
    <name type="scientific">Lachnellula subtilissima</name>
    <dbReference type="NCBI Taxonomy" id="602034"/>
    <lineage>
        <taxon>Eukaryota</taxon>
        <taxon>Fungi</taxon>
        <taxon>Dikarya</taxon>
        <taxon>Ascomycota</taxon>
        <taxon>Pezizomycotina</taxon>
        <taxon>Leotiomycetes</taxon>
        <taxon>Helotiales</taxon>
        <taxon>Lachnaceae</taxon>
        <taxon>Lachnellula</taxon>
    </lineage>
</organism>
<feature type="region of interest" description="Disordered" evidence="9">
    <location>
        <begin position="82"/>
        <end position="115"/>
    </location>
</feature>
<comment type="catalytic activity">
    <reaction evidence="8">
        <text>4-demethyl-7-[(3S)-3-amino-3-carboxypropyl]wyosine(37) in tRNA(Phe) + S-adenosyl-L-methionine = 7-[(3S)-3-amino-3-carboxypropyl]wyosine(37) in tRNA(Phe) + S-adenosyl-L-homocysteine + H(+)</text>
        <dbReference type="Rhea" id="RHEA:36635"/>
        <dbReference type="Rhea" id="RHEA-COMP:10378"/>
        <dbReference type="Rhea" id="RHEA-COMP:10379"/>
        <dbReference type="ChEBI" id="CHEBI:15378"/>
        <dbReference type="ChEBI" id="CHEBI:57856"/>
        <dbReference type="ChEBI" id="CHEBI:59789"/>
        <dbReference type="ChEBI" id="CHEBI:73543"/>
        <dbReference type="ChEBI" id="CHEBI:73550"/>
        <dbReference type="EC" id="2.1.1.282"/>
    </reaction>
</comment>
<dbReference type="GO" id="GO:0008033">
    <property type="term" value="P:tRNA processing"/>
    <property type="evidence" value="ECO:0007669"/>
    <property type="project" value="UniProtKB-KW"/>
</dbReference>
<reference evidence="11 12" key="1">
    <citation type="submission" date="2018-05" db="EMBL/GenBank/DDBJ databases">
        <title>Genome sequencing and assembly of the regulated plant pathogen Lachnellula willkommii and related sister species for the development of diagnostic species identification markers.</title>
        <authorList>
            <person name="Giroux E."/>
            <person name="Bilodeau G."/>
        </authorList>
    </citation>
    <scope>NUCLEOTIDE SEQUENCE [LARGE SCALE GENOMIC DNA]</scope>
    <source>
        <strain evidence="11 12">CBS 197.66</strain>
    </source>
</reference>
<proteinExistence type="inferred from homology"/>
<evidence type="ECO:0000256" key="3">
    <source>
        <dbReference type="ARBA" id="ARBA00022603"/>
    </source>
</evidence>
<feature type="compositionally biased region" description="Basic and acidic residues" evidence="9">
    <location>
        <begin position="88"/>
        <end position="98"/>
    </location>
</feature>
<evidence type="ECO:0000256" key="2">
    <source>
        <dbReference type="ARBA" id="ARBA00012750"/>
    </source>
</evidence>
<feature type="compositionally biased region" description="Acidic residues" evidence="9">
    <location>
        <begin position="99"/>
        <end position="108"/>
    </location>
</feature>
<dbReference type="PANTHER" id="PTHR48418:SF1">
    <property type="entry name" value="TRNA WYBUTOSINE-SYNTHESIZING PROTEIN 3"/>
    <property type="match status" value="1"/>
</dbReference>
<accession>A0A8H8UB12</accession>
<dbReference type="GO" id="GO:0032259">
    <property type="term" value="P:methylation"/>
    <property type="evidence" value="ECO:0007669"/>
    <property type="project" value="UniProtKB-KW"/>
</dbReference>
<evidence type="ECO:0000313" key="12">
    <source>
        <dbReference type="Proteomes" id="UP000462212"/>
    </source>
</evidence>
<dbReference type="AlphaFoldDB" id="A0A8H8UB12"/>
<dbReference type="PANTHER" id="PTHR48418">
    <property type="entry name" value="TRNA WYBUTOSINE-SYNTHESIZING PROTEIN 3"/>
    <property type="match status" value="1"/>
</dbReference>
<gene>
    <name evidence="11" type="primary">TYW3</name>
    <name evidence="11" type="ORF">LSUB1_G003790</name>
</gene>
<keyword evidence="12" id="KW-1185">Reference proteome</keyword>
<dbReference type="OrthoDB" id="263283at2759"/>
<keyword evidence="4" id="KW-0808">Transferase</keyword>
<dbReference type="EC" id="2.1.1.282" evidence="2"/>
<evidence type="ECO:0000256" key="5">
    <source>
        <dbReference type="ARBA" id="ARBA00022691"/>
    </source>
</evidence>
<comment type="caution">
    <text evidence="11">The sequence shown here is derived from an EMBL/GenBank/DDBJ whole genome shotgun (WGS) entry which is preliminary data.</text>
</comment>
<dbReference type="InterPro" id="IPR003827">
    <property type="entry name" value="tRNA_yW-synthesising"/>
</dbReference>
<comment type="similarity">
    <text evidence="1">Belongs to the TYW3 family.</text>
</comment>
<dbReference type="GO" id="GO:0008168">
    <property type="term" value="F:methyltransferase activity"/>
    <property type="evidence" value="ECO:0007669"/>
    <property type="project" value="UniProtKB-KW"/>
</dbReference>
<dbReference type="EMBL" id="QGMJ01000304">
    <property type="protein sequence ID" value="TVY38116.1"/>
    <property type="molecule type" value="Genomic_DNA"/>
</dbReference>
<protein>
    <recommendedName>
        <fullName evidence="2">tRNA(Phe) 7-[(3-amino-3-carboxypropyl)-4-demethylwyosine(37)-N(4)]-methyltransferase</fullName>
        <ecNumber evidence="2">2.1.1.282</ecNumber>
    </recommendedName>
    <alternativeName>
        <fullName evidence="7">tRNA(Phe) 7-((3-amino-3-carboxypropyl)-4-demethylwyosine(37)-N(4))-methyltransferase</fullName>
    </alternativeName>
</protein>
<dbReference type="Gene3D" id="3.30.1960.10">
    <property type="entry name" value="tRNA wybutosine-synthesizing-like"/>
    <property type="match status" value="1"/>
</dbReference>
<dbReference type="Proteomes" id="UP000462212">
    <property type="component" value="Unassembled WGS sequence"/>
</dbReference>
<keyword evidence="6" id="KW-0819">tRNA processing</keyword>
<evidence type="ECO:0000256" key="6">
    <source>
        <dbReference type="ARBA" id="ARBA00022694"/>
    </source>
</evidence>
<sequence length="323" mass="34910">MTPPLLTPPPPSFLAKKTRILSQLAVPDSQYDDLSPKGSIDEGIRDLIAEINGIDGCVTTSSCAGRVSVFLEGKKASSSVSLSAVEEENGRGNERALEVNDDGEDDDIGERGTKAGIGGKGGGGRWLFVSHDPVSIEKGRDLAGYLGMKRREGDGDEELGMGMEAREVRFVHFKFEPMILHILTSSFQQAQNVLSAALQAGFRESGALNLVGEQATPMVGVRSMGLALESIVGYEEGGRGVCMVPEAQLGMLLRVGNERFVENGKRIARFRGLLKEREGEVKGGRKGKEGEEWEDPLVRRERKRAEGLRIRDAANKAEEDAAV</sequence>
<evidence type="ECO:0000259" key="10">
    <source>
        <dbReference type="Pfam" id="PF02676"/>
    </source>
</evidence>